<dbReference type="SMART" id="SM00304">
    <property type="entry name" value="HAMP"/>
    <property type="match status" value="1"/>
</dbReference>
<name>A0ABS4APV6_9PROT</name>
<keyword evidence="2" id="KW-0997">Cell inner membrane</keyword>
<comment type="subcellular location">
    <subcellularLocation>
        <location evidence="1">Cell inner membrane</location>
        <topology evidence="1">Multi-pass membrane protein</topology>
    </subcellularLocation>
</comment>
<dbReference type="InterPro" id="IPR009875">
    <property type="entry name" value="PilZ_domain"/>
</dbReference>
<dbReference type="Proteomes" id="UP000680815">
    <property type="component" value="Unassembled WGS sequence"/>
</dbReference>
<feature type="domain" description="HAMP" evidence="10">
    <location>
        <begin position="351"/>
        <end position="404"/>
    </location>
</feature>
<evidence type="ECO:0000259" key="8">
    <source>
        <dbReference type="PROSITE" id="PS50111"/>
    </source>
</evidence>
<dbReference type="Pfam" id="PF07238">
    <property type="entry name" value="PilZ"/>
    <property type="match status" value="1"/>
</dbReference>
<dbReference type="Gene3D" id="1.10.287.950">
    <property type="entry name" value="Methyl-accepting chemotaxis protein"/>
    <property type="match status" value="1"/>
</dbReference>
<evidence type="ECO:0000313" key="11">
    <source>
        <dbReference type="EMBL" id="MBP0462866.1"/>
    </source>
</evidence>
<dbReference type="PROSITE" id="PS50111">
    <property type="entry name" value="CHEMOTAXIS_TRANSDUC_2"/>
    <property type="match status" value="1"/>
</dbReference>
<keyword evidence="2" id="KW-1003">Cell membrane</keyword>
<protein>
    <submittedName>
        <fullName evidence="11">PilZ domain-containing protein</fullName>
    </submittedName>
</protein>
<feature type="transmembrane region" description="Helical" evidence="7">
    <location>
        <begin position="328"/>
        <end position="349"/>
    </location>
</feature>
<comment type="caution">
    <text evidence="11">The sequence shown here is derived from an EMBL/GenBank/DDBJ whole genome shotgun (WGS) entry which is preliminary data.</text>
</comment>
<dbReference type="EMBL" id="JAGIYZ010000002">
    <property type="protein sequence ID" value="MBP0462866.1"/>
    <property type="molecule type" value="Genomic_DNA"/>
</dbReference>
<dbReference type="Pfam" id="PF00672">
    <property type="entry name" value="HAMP"/>
    <property type="match status" value="1"/>
</dbReference>
<dbReference type="PROSITE" id="PS50885">
    <property type="entry name" value="HAMP"/>
    <property type="match status" value="1"/>
</dbReference>
<evidence type="ECO:0000256" key="7">
    <source>
        <dbReference type="SAM" id="Phobius"/>
    </source>
</evidence>
<reference evidence="11 12" key="1">
    <citation type="submission" date="2021-03" db="EMBL/GenBank/DDBJ databases">
        <authorList>
            <person name="So Y."/>
        </authorList>
    </citation>
    <scope>NUCLEOTIDE SEQUENCE [LARGE SCALE GENOMIC DNA]</scope>
    <source>
        <strain evidence="11 12">PWR1</strain>
    </source>
</reference>
<keyword evidence="7" id="KW-0472">Membrane</keyword>
<evidence type="ECO:0000256" key="5">
    <source>
        <dbReference type="PROSITE-ProRule" id="PRU00284"/>
    </source>
</evidence>
<evidence type="ECO:0000256" key="1">
    <source>
        <dbReference type="ARBA" id="ARBA00004429"/>
    </source>
</evidence>
<sequence>MVKKIGAASIGRVATVLASLLAAIALMLAVKLVLERVQEWRDADRQRVVSVAGTVLTDALIELSTERSVIQLSLGQPHPILPTYREMVETQRRRAAEGFAAARGLLESLRTREARDLIEQLDRRLAALAALRAAADAELARPEAERDPNMLPRWSNEVPALISSIGNRRAAIRGPDDLLPARVGLLEEIQLAGWALREYSGRDRTLLASALARGAPLSPAAIAAMQGFQGAVTRRLEMIEALAERPGVTPDMAARIRETLERYRGDHASMRRALIEAAAARAPYPVTFDAYFAATNQTLAMATALARAAGEMNRSFWDATGRQTLRAAVFAAAVATLALLGAACLVWFVRRRVSAPAEALANVVEEIARGRLDAPAPEGTLPAEMARLAGAVEVLRGALAAARETEAEAAREREQKLRRQQDTERFTADFATVIGAVLDDFGAAAERMRHSAQSMAGLSRVTREEAGAVHVASEEGAEGLARAAEAAERLEESTTEVAAGMRRTTEDVAAAVAAMAGSERLVADLSTATEEIGRVVETIRAIADQTNLLALNATIEAARAGEAGKGFAVVASEVKALASQTARATEDVGQRIMTVQATAAETAASIARIAGSISAVREAAEVIGAAMRPQSEAIGLIAERIGRTAEGTRHVLGRVGRLNGKADEGSAAAETVLAAAGDLGTRAATLRGEVQQFLVALERAGERRRFDRHPVECPVKVTWRGQEMAGRARDLSGGGAGLDFTLPVPPGTEVAIAFDGGRAHPARVARHGPAGSALFFTAAEAAVPDVERLLGATRKAAA</sequence>
<gene>
    <name evidence="11" type="ORF">J5Y09_02980</name>
</gene>
<keyword evidence="7" id="KW-0812">Transmembrane</keyword>
<dbReference type="SUPFAM" id="SSF141371">
    <property type="entry name" value="PilZ domain-like"/>
    <property type="match status" value="1"/>
</dbReference>
<dbReference type="Gene3D" id="6.10.340.10">
    <property type="match status" value="1"/>
</dbReference>
<dbReference type="InterPro" id="IPR000727">
    <property type="entry name" value="T_SNARE_dom"/>
</dbReference>
<evidence type="ECO:0000259" key="9">
    <source>
        <dbReference type="PROSITE" id="PS50192"/>
    </source>
</evidence>
<keyword evidence="6" id="KW-0175">Coiled coil</keyword>
<dbReference type="SMART" id="SM00283">
    <property type="entry name" value="MA"/>
    <property type="match status" value="1"/>
</dbReference>
<dbReference type="Gene3D" id="2.40.10.220">
    <property type="entry name" value="predicted glycosyltransferase like domains"/>
    <property type="match status" value="1"/>
</dbReference>
<evidence type="ECO:0000256" key="4">
    <source>
        <dbReference type="ARBA" id="ARBA00029447"/>
    </source>
</evidence>
<dbReference type="RefSeq" id="WP_209350265.1">
    <property type="nucleotide sequence ID" value="NZ_JAGIYZ010000002.1"/>
</dbReference>
<organism evidence="11 12">
    <name type="scientific">Roseomonas nitratireducens</name>
    <dbReference type="NCBI Taxonomy" id="2820810"/>
    <lineage>
        <taxon>Bacteria</taxon>
        <taxon>Pseudomonadati</taxon>
        <taxon>Pseudomonadota</taxon>
        <taxon>Alphaproteobacteria</taxon>
        <taxon>Acetobacterales</taxon>
        <taxon>Roseomonadaceae</taxon>
        <taxon>Roseomonas</taxon>
    </lineage>
</organism>
<keyword evidence="7" id="KW-1133">Transmembrane helix</keyword>
<dbReference type="PANTHER" id="PTHR32089">
    <property type="entry name" value="METHYL-ACCEPTING CHEMOTAXIS PROTEIN MCPB"/>
    <property type="match status" value="1"/>
</dbReference>
<comment type="similarity">
    <text evidence="4">Belongs to the methyl-accepting chemotaxis (MCP) protein family.</text>
</comment>
<dbReference type="Pfam" id="PF00015">
    <property type="entry name" value="MCPsignal"/>
    <property type="match status" value="1"/>
</dbReference>
<dbReference type="PANTHER" id="PTHR32089:SF112">
    <property type="entry name" value="LYSOZYME-LIKE PROTEIN-RELATED"/>
    <property type="match status" value="1"/>
</dbReference>
<keyword evidence="3 5" id="KW-0807">Transducer</keyword>
<proteinExistence type="inferred from homology"/>
<evidence type="ECO:0000256" key="2">
    <source>
        <dbReference type="ARBA" id="ARBA00022519"/>
    </source>
</evidence>
<feature type="domain" description="Methyl-accepting transducer" evidence="8">
    <location>
        <begin position="430"/>
        <end position="680"/>
    </location>
</feature>
<accession>A0ABS4APV6</accession>
<evidence type="ECO:0000313" key="12">
    <source>
        <dbReference type="Proteomes" id="UP000680815"/>
    </source>
</evidence>
<evidence type="ECO:0000259" key="10">
    <source>
        <dbReference type="PROSITE" id="PS50885"/>
    </source>
</evidence>
<evidence type="ECO:0000256" key="3">
    <source>
        <dbReference type="ARBA" id="ARBA00023224"/>
    </source>
</evidence>
<feature type="coiled-coil region" evidence="6">
    <location>
        <begin position="111"/>
        <end position="138"/>
    </location>
</feature>
<keyword evidence="12" id="KW-1185">Reference proteome</keyword>
<dbReference type="PROSITE" id="PS50192">
    <property type="entry name" value="T_SNARE"/>
    <property type="match status" value="1"/>
</dbReference>
<feature type="domain" description="T-SNARE coiled-coil homology" evidence="9">
    <location>
        <begin position="596"/>
        <end position="658"/>
    </location>
</feature>
<dbReference type="InterPro" id="IPR004089">
    <property type="entry name" value="MCPsignal_dom"/>
</dbReference>
<evidence type="ECO:0000256" key="6">
    <source>
        <dbReference type="SAM" id="Coils"/>
    </source>
</evidence>
<dbReference type="InterPro" id="IPR003660">
    <property type="entry name" value="HAMP_dom"/>
</dbReference>
<dbReference type="SUPFAM" id="SSF58104">
    <property type="entry name" value="Methyl-accepting chemotaxis protein (MCP) signaling domain"/>
    <property type="match status" value="1"/>
</dbReference>